<evidence type="ECO:0000256" key="3">
    <source>
        <dbReference type="RuleBase" id="RU003887"/>
    </source>
</evidence>
<evidence type="ECO:0000313" key="6">
    <source>
        <dbReference type="Proteomes" id="UP000256373"/>
    </source>
</evidence>
<dbReference type="GO" id="GO:0140098">
    <property type="term" value="F:catalytic activity, acting on RNA"/>
    <property type="evidence" value="ECO:0007669"/>
    <property type="project" value="UniProtKB-ARBA"/>
</dbReference>
<evidence type="ECO:0000256" key="2">
    <source>
        <dbReference type="ARBA" id="ARBA00023235"/>
    </source>
</evidence>
<dbReference type="InterPro" id="IPR050343">
    <property type="entry name" value="RsuA_PseudoU_synthase"/>
</dbReference>
<dbReference type="InterPro" id="IPR020094">
    <property type="entry name" value="TruA/RsuA/RluB/E/F_N"/>
</dbReference>
<dbReference type="GO" id="GO:0009982">
    <property type="term" value="F:pseudouridine synthase activity"/>
    <property type="evidence" value="ECO:0007669"/>
    <property type="project" value="InterPro"/>
</dbReference>
<dbReference type="Pfam" id="PF00849">
    <property type="entry name" value="PseudoU_synth_2"/>
    <property type="match status" value="1"/>
</dbReference>
<dbReference type="PANTHER" id="PTHR47683:SF2">
    <property type="entry name" value="RNA-BINDING S4 DOMAIN-CONTAINING PROTEIN"/>
    <property type="match status" value="1"/>
</dbReference>
<comment type="similarity">
    <text evidence="1 3">Belongs to the pseudouridine synthase RsuA family.</text>
</comment>
<dbReference type="Proteomes" id="UP000256373">
    <property type="component" value="Unassembled WGS sequence"/>
</dbReference>
<protein>
    <recommendedName>
        <fullName evidence="3">Pseudouridine synthase</fullName>
        <ecNumber evidence="3">5.4.99.-</ecNumber>
    </recommendedName>
</protein>
<feature type="domain" description="Pseudouridine synthase RsuA/RluA-like" evidence="4">
    <location>
        <begin position="8"/>
        <end position="155"/>
    </location>
</feature>
<dbReference type="InterPro" id="IPR018496">
    <property type="entry name" value="PsdUridine_synth_RsuA/RluB_CS"/>
</dbReference>
<dbReference type="OrthoDB" id="1012272at2"/>
<dbReference type="GO" id="GO:0006364">
    <property type="term" value="P:rRNA processing"/>
    <property type="evidence" value="ECO:0007669"/>
    <property type="project" value="UniProtKB-ARBA"/>
</dbReference>
<dbReference type="EMBL" id="QNUL01000005">
    <property type="protein sequence ID" value="REA62326.1"/>
    <property type="molecule type" value="Genomic_DNA"/>
</dbReference>
<comment type="caution">
    <text evidence="5">The sequence shown here is derived from an EMBL/GenBank/DDBJ whole genome shotgun (WGS) entry which is preliminary data.</text>
</comment>
<dbReference type="AlphaFoldDB" id="A0A3D8YCZ4"/>
<dbReference type="Gene3D" id="3.30.70.1560">
    <property type="entry name" value="Alpha-L RNA-binding motif"/>
    <property type="match status" value="1"/>
</dbReference>
<dbReference type="NCBIfam" id="TIGR00093">
    <property type="entry name" value="pseudouridine synthase"/>
    <property type="match status" value="1"/>
</dbReference>
<keyword evidence="2 3" id="KW-0413">Isomerase</keyword>
<dbReference type="InterPro" id="IPR042092">
    <property type="entry name" value="PsdUridine_s_RsuA/RluB/E/F_cat"/>
</dbReference>
<reference evidence="5 6" key="1">
    <citation type="submission" date="2018-07" db="EMBL/GenBank/DDBJ databases">
        <title>Dyadobacter roseus sp. nov., isolated from rose rhizosphere soil.</title>
        <authorList>
            <person name="Chen L."/>
        </authorList>
    </citation>
    <scope>NUCLEOTIDE SEQUENCE [LARGE SCALE GENOMIC DNA]</scope>
    <source>
        <strain evidence="5 6">RS19</strain>
    </source>
</reference>
<organism evidence="5 6">
    <name type="scientific">Dyadobacter luteus</name>
    <dbReference type="NCBI Taxonomy" id="2259619"/>
    <lineage>
        <taxon>Bacteria</taxon>
        <taxon>Pseudomonadati</taxon>
        <taxon>Bacteroidota</taxon>
        <taxon>Cytophagia</taxon>
        <taxon>Cytophagales</taxon>
        <taxon>Spirosomataceae</taxon>
        <taxon>Dyadobacter</taxon>
    </lineage>
</organism>
<evidence type="ECO:0000256" key="1">
    <source>
        <dbReference type="ARBA" id="ARBA00008348"/>
    </source>
</evidence>
<dbReference type="InterPro" id="IPR000748">
    <property type="entry name" value="PsdUridine_synth_RsuA/RluB/E/F"/>
</dbReference>
<keyword evidence="6" id="KW-1185">Reference proteome</keyword>
<dbReference type="Gene3D" id="3.30.70.580">
    <property type="entry name" value="Pseudouridine synthase I, catalytic domain, N-terminal subdomain"/>
    <property type="match status" value="1"/>
</dbReference>
<dbReference type="PANTHER" id="PTHR47683">
    <property type="entry name" value="PSEUDOURIDINE SYNTHASE FAMILY PROTEIN-RELATED"/>
    <property type="match status" value="1"/>
</dbReference>
<evidence type="ECO:0000313" key="5">
    <source>
        <dbReference type="EMBL" id="REA62326.1"/>
    </source>
</evidence>
<gene>
    <name evidence="5" type="ORF">DSL64_08650</name>
</gene>
<proteinExistence type="inferred from homology"/>
<evidence type="ECO:0000259" key="4">
    <source>
        <dbReference type="Pfam" id="PF00849"/>
    </source>
</evidence>
<dbReference type="EC" id="5.4.99.-" evidence="3"/>
<dbReference type="InterPro" id="IPR020103">
    <property type="entry name" value="PsdUridine_synth_cat_dom_sf"/>
</dbReference>
<name>A0A3D8YCZ4_9BACT</name>
<accession>A0A3D8YCZ4</accession>
<sequence length="201" mass="23302">MSMSEHRYFILNKPANMVSQFVSPDNVGLLKDLDYKFPEHTHAIGRLDNHSEGLLLLTTNKKVTNLLFQGEEPHKRAYLVLVGHVVSQETLHLLQTGIPIRIKGNVDYVTSPCEVDIIERPEWLPKNPSEGRQVPHTWLKIVLTEGKYHQIRKMVRTAGHHCKRLVRVSIEDLELGDLKAGEVREVEEHFFFDKLKIRNWK</sequence>
<dbReference type="GO" id="GO:0001522">
    <property type="term" value="P:pseudouridine synthesis"/>
    <property type="evidence" value="ECO:0007669"/>
    <property type="project" value="InterPro"/>
</dbReference>
<dbReference type="InterPro" id="IPR006145">
    <property type="entry name" value="PsdUridine_synth_RsuA/RluA"/>
</dbReference>
<dbReference type="GO" id="GO:0003723">
    <property type="term" value="F:RNA binding"/>
    <property type="evidence" value="ECO:0007669"/>
    <property type="project" value="InterPro"/>
</dbReference>
<dbReference type="PROSITE" id="PS01149">
    <property type="entry name" value="PSI_RSU"/>
    <property type="match status" value="1"/>
</dbReference>
<dbReference type="SUPFAM" id="SSF55120">
    <property type="entry name" value="Pseudouridine synthase"/>
    <property type="match status" value="1"/>
</dbReference>